<sequence length="75" mass="8902">MKSDRNDRRLLLEAREEQLECELKKKSINPEKESLHAAAVDFSDLQQKPIERKRKVKIFGGLYSKPSFLFLFFFI</sequence>
<dbReference type="Proteomes" id="UP000031594">
    <property type="component" value="Unassembled WGS sequence"/>
</dbReference>
<gene>
    <name evidence="1" type="ORF">A946_01210</name>
</gene>
<keyword evidence="2" id="KW-1185">Reference proteome</keyword>
<dbReference type="EMBL" id="JQNX01000001">
    <property type="protein sequence ID" value="KIE59354.1"/>
    <property type="molecule type" value="Genomic_DNA"/>
</dbReference>
<reference evidence="1 2" key="1">
    <citation type="submission" date="2014-08" db="EMBL/GenBank/DDBJ databases">
        <title>Methylacidiphilum kamchatkense strain Kam1 draft genome sequence.</title>
        <authorList>
            <person name="Birkeland N.-K."/>
            <person name="Erikstad H.A."/>
        </authorList>
    </citation>
    <scope>NUCLEOTIDE SEQUENCE [LARGE SCALE GENOMIC DNA]</scope>
    <source>
        <strain evidence="1 2">Kam1</strain>
    </source>
</reference>
<name>A0ABR4ZYW5_9BACT</name>
<protein>
    <submittedName>
        <fullName evidence="1">Uncharacterized protein</fullName>
    </submittedName>
</protein>
<evidence type="ECO:0000313" key="1">
    <source>
        <dbReference type="EMBL" id="KIE59354.1"/>
    </source>
</evidence>
<accession>A0ABR4ZYW5</accession>
<evidence type="ECO:0000313" key="2">
    <source>
        <dbReference type="Proteomes" id="UP000031594"/>
    </source>
</evidence>
<comment type="caution">
    <text evidence="1">The sequence shown here is derived from an EMBL/GenBank/DDBJ whole genome shotgun (WGS) entry which is preliminary data.</text>
</comment>
<proteinExistence type="predicted"/>
<organism evidence="1 2">
    <name type="scientific">Methylacidiphilum kamchatkense Kam1</name>
    <dbReference type="NCBI Taxonomy" id="1202785"/>
    <lineage>
        <taxon>Bacteria</taxon>
        <taxon>Pseudomonadati</taxon>
        <taxon>Verrucomicrobiota</taxon>
        <taxon>Methylacidiphilae</taxon>
        <taxon>Methylacidiphilales</taxon>
        <taxon>Methylacidiphilaceae</taxon>
        <taxon>Methylacidiphilum (ex Ratnadevi et al. 2023)</taxon>
    </lineage>
</organism>